<keyword evidence="3" id="KW-1185">Reference proteome</keyword>
<proteinExistence type="predicted"/>
<reference evidence="3" key="1">
    <citation type="submission" date="2013-10" db="EMBL/GenBank/DDBJ databases">
        <title>Genome sequencing of Onchocerca volvulus.</title>
        <authorList>
            <person name="Cotton J."/>
            <person name="Tsai J."/>
            <person name="Stanley E."/>
            <person name="Tracey A."/>
            <person name="Holroyd N."/>
            <person name="Lustigman S."/>
            <person name="Berriman M."/>
        </authorList>
    </citation>
    <scope>NUCLEOTIDE SEQUENCE</scope>
</reference>
<evidence type="ECO:0000256" key="1">
    <source>
        <dbReference type="SAM" id="SignalP"/>
    </source>
</evidence>
<dbReference type="OMA" id="PACCEAP"/>
<evidence type="ECO:0000313" key="2">
    <source>
        <dbReference type="EnsemblMetazoa" id="OVOC7269.2"/>
    </source>
</evidence>
<dbReference type="Proteomes" id="UP000024404">
    <property type="component" value="Unassembled WGS sequence"/>
</dbReference>
<evidence type="ECO:0000313" key="3">
    <source>
        <dbReference type="Proteomes" id="UP000024404"/>
    </source>
</evidence>
<dbReference type="AlphaFoldDB" id="A0A2K6WDP5"/>
<accession>A0A2K6WDP5</accession>
<keyword evidence="1" id="KW-0732">Signal</keyword>
<feature type="signal peptide" evidence="1">
    <location>
        <begin position="1"/>
        <end position="16"/>
    </location>
</feature>
<protein>
    <submittedName>
        <fullName evidence="2">Uncharacterized protein</fullName>
    </submittedName>
</protein>
<sequence>MHYAVALSFLLQLLLCAQMHLCQKTKKVVTTEAPRPVVERGSFASPNCCSTPWKFNSATGQCILDMVAQGVKDKDMARLCTALGFELEGGNCIRYVRLLYKYETK</sequence>
<dbReference type="EMBL" id="CMVM020000191">
    <property type="status" value="NOT_ANNOTATED_CDS"/>
    <property type="molecule type" value="Genomic_DNA"/>
</dbReference>
<dbReference type="EnsemblMetazoa" id="OVOC7269.1">
    <property type="protein sequence ID" value="OVOC7269.1"/>
    <property type="gene ID" value="WBGene00244078"/>
</dbReference>
<feature type="chain" id="PRO_5014295906" evidence="1">
    <location>
        <begin position="17"/>
        <end position="105"/>
    </location>
</feature>
<reference evidence="2" key="2">
    <citation type="submission" date="2018-02" db="UniProtKB">
        <authorList>
            <consortium name="EnsemblMetazoa"/>
        </authorList>
    </citation>
    <scope>IDENTIFICATION</scope>
</reference>
<organism evidence="2 3">
    <name type="scientific">Onchocerca volvulus</name>
    <dbReference type="NCBI Taxonomy" id="6282"/>
    <lineage>
        <taxon>Eukaryota</taxon>
        <taxon>Metazoa</taxon>
        <taxon>Ecdysozoa</taxon>
        <taxon>Nematoda</taxon>
        <taxon>Chromadorea</taxon>
        <taxon>Rhabditida</taxon>
        <taxon>Spirurina</taxon>
        <taxon>Spiruromorpha</taxon>
        <taxon>Filarioidea</taxon>
        <taxon>Onchocercidae</taxon>
        <taxon>Onchocerca</taxon>
    </lineage>
</organism>
<dbReference type="EnsemblMetazoa" id="OVOC7269.2">
    <property type="protein sequence ID" value="OVOC7269.2"/>
    <property type="gene ID" value="WBGene00244078"/>
</dbReference>
<name>A0A2K6WDP5_ONCVO</name>